<dbReference type="SMART" id="SM00345">
    <property type="entry name" value="HTH_GNTR"/>
    <property type="match status" value="1"/>
</dbReference>
<dbReference type="CDD" id="cd07377">
    <property type="entry name" value="WHTH_GntR"/>
    <property type="match status" value="1"/>
</dbReference>
<evidence type="ECO:0000256" key="2">
    <source>
        <dbReference type="ARBA" id="ARBA00023125"/>
    </source>
</evidence>
<dbReference type="InterPro" id="IPR036388">
    <property type="entry name" value="WH-like_DNA-bd_sf"/>
</dbReference>
<organism evidence="5 6">
    <name type="scientific">Phytohabitans kaempferiae</name>
    <dbReference type="NCBI Taxonomy" id="1620943"/>
    <lineage>
        <taxon>Bacteria</taxon>
        <taxon>Bacillati</taxon>
        <taxon>Actinomycetota</taxon>
        <taxon>Actinomycetes</taxon>
        <taxon>Micromonosporales</taxon>
        <taxon>Micromonosporaceae</taxon>
    </lineage>
</organism>
<dbReference type="PRINTS" id="PR00035">
    <property type="entry name" value="HTHGNTR"/>
</dbReference>
<dbReference type="PANTHER" id="PTHR43537">
    <property type="entry name" value="TRANSCRIPTIONAL REGULATOR, GNTR FAMILY"/>
    <property type="match status" value="1"/>
</dbReference>
<evidence type="ECO:0000256" key="3">
    <source>
        <dbReference type="ARBA" id="ARBA00023163"/>
    </source>
</evidence>
<keyword evidence="1" id="KW-0805">Transcription regulation</keyword>
<keyword evidence="3" id="KW-0804">Transcription</keyword>
<dbReference type="Gene3D" id="1.10.10.10">
    <property type="entry name" value="Winged helix-like DNA-binding domain superfamily/Winged helix DNA-binding domain"/>
    <property type="match status" value="1"/>
</dbReference>
<sequence>MRTPAEDDLVISNDLVAVLPPPVGEPSRTEGELAYQRLRAAILLGRLRAGAVLVESELMERLGVGRTPLREAIRLLVHDGLVEVMPRRGTYVAGVEVENHGALVEARRGLEGVIAELAVKNATRAQCQAFDTFVSKAAEAEGGVETDLALDTEFHRRVLDMTANPYLAPFYWRLVGESMRMLNAAGATFEHTDGLLPTFERVADALGRRDAAVLRAVLVDHVASFENRLLDAIRRWPSASRPL</sequence>
<gene>
    <name evidence="5" type="ORF">ACFFIA_28465</name>
</gene>
<dbReference type="InterPro" id="IPR011711">
    <property type="entry name" value="GntR_C"/>
</dbReference>
<dbReference type="SMART" id="SM00895">
    <property type="entry name" value="FCD"/>
    <property type="match status" value="1"/>
</dbReference>
<name>A0ABV6MAV4_9ACTN</name>
<keyword evidence="2" id="KW-0238">DNA-binding</keyword>
<evidence type="ECO:0000313" key="5">
    <source>
        <dbReference type="EMBL" id="MFC0531587.1"/>
    </source>
</evidence>
<comment type="caution">
    <text evidence="5">The sequence shown here is derived from an EMBL/GenBank/DDBJ whole genome shotgun (WGS) entry which is preliminary data.</text>
</comment>
<evidence type="ECO:0000313" key="6">
    <source>
        <dbReference type="Proteomes" id="UP001589867"/>
    </source>
</evidence>
<dbReference type="InterPro" id="IPR036390">
    <property type="entry name" value="WH_DNA-bd_sf"/>
</dbReference>
<keyword evidence="6" id="KW-1185">Reference proteome</keyword>
<dbReference type="Pfam" id="PF07729">
    <property type="entry name" value="FCD"/>
    <property type="match status" value="1"/>
</dbReference>
<dbReference type="InterPro" id="IPR000524">
    <property type="entry name" value="Tscrpt_reg_HTH_GntR"/>
</dbReference>
<dbReference type="SUPFAM" id="SSF48008">
    <property type="entry name" value="GntR ligand-binding domain-like"/>
    <property type="match status" value="1"/>
</dbReference>
<dbReference type="Pfam" id="PF00392">
    <property type="entry name" value="GntR"/>
    <property type="match status" value="1"/>
</dbReference>
<evidence type="ECO:0000259" key="4">
    <source>
        <dbReference type="PROSITE" id="PS50949"/>
    </source>
</evidence>
<evidence type="ECO:0000256" key="1">
    <source>
        <dbReference type="ARBA" id="ARBA00023015"/>
    </source>
</evidence>
<dbReference type="Gene3D" id="1.20.120.530">
    <property type="entry name" value="GntR ligand-binding domain-like"/>
    <property type="match status" value="1"/>
</dbReference>
<dbReference type="PROSITE" id="PS50949">
    <property type="entry name" value="HTH_GNTR"/>
    <property type="match status" value="1"/>
</dbReference>
<feature type="domain" description="HTH gntR-type" evidence="4">
    <location>
        <begin position="28"/>
        <end position="95"/>
    </location>
</feature>
<dbReference type="PANTHER" id="PTHR43537:SF45">
    <property type="entry name" value="GNTR FAMILY REGULATORY PROTEIN"/>
    <property type="match status" value="1"/>
</dbReference>
<accession>A0ABV6MAV4</accession>
<protein>
    <submittedName>
        <fullName evidence="5">GntR family transcriptional regulator</fullName>
    </submittedName>
</protein>
<dbReference type="InterPro" id="IPR008920">
    <property type="entry name" value="TF_FadR/GntR_C"/>
</dbReference>
<proteinExistence type="predicted"/>
<dbReference type="Proteomes" id="UP001589867">
    <property type="component" value="Unassembled WGS sequence"/>
</dbReference>
<reference evidence="5 6" key="1">
    <citation type="submission" date="2024-09" db="EMBL/GenBank/DDBJ databases">
        <authorList>
            <person name="Sun Q."/>
            <person name="Mori K."/>
        </authorList>
    </citation>
    <scope>NUCLEOTIDE SEQUENCE [LARGE SCALE GENOMIC DNA]</scope>
    <source>
        <strain evidence="5 6">TBRC 3947</strain>
    </source>
</reference>
<dbReference type="EMBL" id="JBHLUH010000060">
    <property type="protein sequence ID" value="MFC0531587.1"/>
    <property type="molecule type" value="Genomic_DNA"/>
</dbReference>
<dbReference type="SUPFAM" id="SSF46785">
    <property type="entry name" value="Winged helix' DNA-binding domain"/>
    <property type="match status" value="1"/>
</dbReference>
<dbReference type="RefSeq" id="WP_377256250.1">
    <property type="nucleotide sequence ID" value="NZ_JBHLUH010000060.1"/>
</dbReference>